<dbReference type="Gene3D" id="3.20.20.140">
    <property type="entry name" value="Metal-dependent hydrolases"/>
    <property type="match status" value="1"/>
</dbReference>
<dbReference type="PANTHER" id="PTHR21240:SF28">
    <property type="entry name" value="ISO-OROTATE DECARBOXYLASE (EUROFUNG)"/>
    <property type="match status" value="1"/>
</dbReference>
<dbReference type="InterPro" id="IPR032466">
    <property type="entry name" value="Metal_Hydrolase"/>
</dbReference>
<proteinExistence type="predicted"/>
<dbReference type="RefSeq" id="WP_209687244.1">
    <property type="nucleotide sequence ID" value="NZ_JAGGLU010000010.1"/>
</dbReference>
<dbReference type="EMBL" id="JAGGLU010000010">
    <property type="protein sequence ID" value="MBP2058513.1"/>
    <property type="molecule type" value="Genomic_DNA"/>
</dbReference>
<evidence type="ECO:0000259" key="2">
    <source>
        <dbReference type="Pfam" id="PF04909"/>
    </source>
</evidence>
<keyword evidence="4" id="KW-1185">Reference proteome</keyword>
<keyword evidence="3" id="KW-0378">Hydrolase</keyword>
<dbReference type="InterPro" id="IPR006680">
    <property type="entry name" value="Amidohydro-rel"/>
</dbReference>
<sequence length="340" mass="39465">MIIDVNVYWLPKQLFDNKDLRERFINCVNRFSDSRAIFTKLDNGNSKFVIEKPIGEPSLDYFRDDYQLEHQLSDMDKGHIDKAILKLPGAQEWFDLDLCKFYNTELAKYVAKSKGRMLGLAVVPPYATEENLRELDRAINQLGLNGIQLSTHCKDGYLDNPAYREFFRHVSQLNIPVYVHHTPVPMEYDSIKDYDNLRRSYGRCEDQIIAISREVYSDLFEELPSLKLIHSMLGGGIFTYKTMLLPHDSGNGRFDTNNDIIKERLEKNIYYEMSHAQPWGKDNLEIATKILGEDNIIYGSSYPVKKIWLTEGAKTIEKLGISDQAKNKLLFENARKIYKI</sequence>
<evidence type="ECO:0000256" key="1">
    <source>
        <dbReference type="ARBA" id="ARBA00023239"/>
    </source>
</evidence>
<comment type="caution">
    <text evidence="3">The sequence shown here is derived from an EMBL/GenBank/DDBJ whole genome shotgun (WGS) entry which is preliminary data.</text>
</comment>
<dbReference type="Pfam" id="PF04909">
    <property type="entry name" value="Amidohydro_2"/>
    <property type="match status" value="1"/>
</dbReference>
<evidence type="ECO:0000313" key="4">
    <source>
        <dbReference type="Proteomes" id="UP001519292"/>
    </source>
</evidence>
<gene>
    <name evidence="3" type="ORF">J2Z60_001698</name>
</gene>
<dbReference type="InterPro" id="IPR032465">
    <property type="entry name" value="ACMSD"/>
</dbReference>
<evidence type="ECO:0000313" key="3">
    <source>
        <dbReference type="EMBL" id="MBP2058513.1"/>
    </source>
</evidence>
<accession>A0ABS4MFY5</accession>
<reference evidence="3 4" key="1">
    <citation type="submission" date="2021-03" db="EMBL/GenBank/DDBJ databases">
        <title>Genomic Encyclopedia of Type Strains, Phase IV (KMG-IV): sequencing the most valuable type-strain genomes for metagenomic binning, comparative biology and taxonomic classification.</title>
        <authorList>
            <person name="Goeker M."/>
        </authorList>
    </citation>
    <scope>NUCLEOTIDE SEQUENCE [LARGE SCALE GENOMIC DNA]</scope>
    <source>
        <strain evidence="3 4">DSM 101872</strain>
    </source>
</reference>
<feature type="domain" description="Amidohydrolase-related" evidence="2">
    <location>
        <begin position="97"/>
        <end position="339"/>
    </location>
</feature>
<dbReference type="SUPFAM" id="SSF51556">
    <property type="entry name" value="Metallo-dependent hydrolases"/>
    <property type="match status" value="1"/>
</dbReference>
<name>A0ABS4MFY5_9LACO</name>
<protein>
    <submittedName>
        <fullName evidence="3">TIM-barrel fold metal-dependent hydrolase</fullName>
    </submittedName>
</protein>
<organism evidence="3 4">
    <name type="scientific">Lactobacillus colini</name>
    <dbReference type="NCBI Taxonomy" id="1819254"/>
    <lineage>
        <taxon>Bacteria</taxon>
        <taxon>Bacillati</taxon>
        <taxon>Bacillota</taxon>
        <taxon>Bacilli</taxon>
        <taxon>Lactobacillales</taxon>
        <taxon>Lactobacillaceae</taxon>
        <taxon>Lactobacillus</taxon>
    </lineage>
</organism>
<dbReference type="Proteomes" id="UP001519292">
    <property type="component" value="Unassembled WGS sequence"/>
</dbReference>
<keyword evidence="1" id="KW-0456">Lyase</keyword>
<dbReference type="PANTHER" id="PTHR21240">
    <property type="entry name" value="2-AMINO-3-CARBOXYLMUCONATE-6-SEMIALDEHYDE DECARBOXYLASE"/>
    <property type="match status" value="1"/>
</dbReference>
<dbReference type="GO" id="GO:0016787">
    <property type="term" value="F:hydrolase activity"/>
    <property type="evidence" value="ECO:0007669"/>
    <property type="project" value="UniProtKB-KW"/>
</dbReference>